<dbReference type="GO" id="GO:0005737">
    <property type="term" value="C:cytoplasm"/>
    <property type="evidence" value="ECO:0007669"/>
    <property type="project" value="UniProtKB-SubCell"/>
</dbReference>
<dbReference type="InterPro" id="IPR023091">
    <property type="entry name" value="MetalPrtase_cat_dom_sf_prd"/>
</dbReference>
<keyword evidence="8 9" id="KW-0862">Zinc</keyword>
<dbReference type="Gene3D" id="3.40.390.30">
    <property type="entry name" value="Metalloproteases ('zincins'), catalytic domain"/>
    <property type="match status" value="1"/>
</dbReference>
<dbReference type="PANTHER" id="PTHR46986:SF1">
    <property type="entry name" value="ENDORIBONUCLEASE YBEY, CHLOROPLASTIC"/>
    <property type="match status" value="1"/>
</dbReference>
<dbReference type="GO" id="GO:0004521">
    <property type="term" value="F:RNA endonuclease activity"/>
    <property type="evidence" value="ECO:0007669"/>
    <property type="project" value="UniProtKB-UniRule"/>
</dbReference>
<comment type="caution">
    <text evidence="10">The sequence shown here is derived from an EMBL/GenBank/DDBJ whole genome shotgun (WGS) entry which is preliminary data.</text>
</comment>
<evidence type="ECO:0000256" key="8">
    <source>
        <dbReference type="ARBA" id="ARBA00022833"/>
    </source>
</evidence>
<dbReference type="InterPro" id="IPR020549">
    <property type="entry name" value="YbeY_CS"/>
</dbReference>
<evidence type="ECO:0000256" key="5">
    <source>
        <dbReference type="ARBA" id="ARBA00022723"/>
    </source>
</evidence>
<name>A0A4Q5IU91_9ACTN</name>
<evidence type="ECO:0000256" key="4">
    <source>
        <dbReference type="ARBA" id="ARBA00022722"/>
    </source>
</evidence>
<comment type="cofactor">
    <cofactor evidence="9">
        <name>Zn(2+)</name>
        <dbReference type="ChEBI" id="CHEBI:29105"/>
    </cofactor>
    <text evidence="9">Binds 1 zinc ion.</text>
</comment>
<dbReference type="PANTHER" id="PTHR46986">
    <property type="entry name" value="ENDORIBONUCLEASE YBEY, CHLOROPLASTIC"/>
    <property type="match status" value="1"/>
</dbReference>
<gene>
    <name evidence="9 10" type="primary">ybeY</name>
    <name evidence="10" type="ORF">ETU37_20140</name>
</gene>
<dbReference type="RefSeq" id="WP_129989147.1">
    <property type="nucleotide sequence ID" value="NZ_SDPU01000035.1"/>
</dbReference>
<evidence type="ECO:0000256" key="7">
    <source>
        <dbReference type="ARBA" id="ARBA00022801"/>
    </source>
</evidence>
<comment type="subcellular location">
    <subcellularLocation>
        <location evidence="9">Cytoplasm</location>
    </subcellularLocation>
</comment>
<reference evidence="10 11" key="1">
    <citation type="submission" date="2019-01" db="EMBL/GenBank/DDBJ databases">
        <title>Nocardioides guangzhouensis sp. nov., an actinobacterium isolated from soil.</title>
        <authorList>
            <person name="Fu Y."/>
            <person name="Cai Y."/>
            <person name="Lin Z."/>
            <person name="Chen P."/>
        </authorList>
    </citation>
    <scope>NUCLEOTIDE SEQUENCE [LARGE SCALE GENOMIC DNA]</scope>
    <source>
        <strain evidence="10 11">NBRC 105384</strain>
    </source>
</reference>
<keyword evidence="6 9" id="KW-0255">Endonuclease</keyword>
<comment type="function">
    <text evidence="9">Single strand-specific metallo-endoribonuclease involved in late-stage 70S ribosome quality control and in maturation of the 3' terminus of the 16S rRNA.</text>
</comment>
<dbReference type="Pfam" id="PF02130">
    <property type="entry name" value="YbeY"/>
    <property type="match status" value="1"/>
</dbReference>
<comment type="similarity">
    <text evidence="1 9">Belongs to the endoribonuclease YbeY family.</text>
</comment>
<dbReference type="EMBL" id="SDPU01000035">
    <property type="protein sequence ID" value="RYU09382.1"/>
    <property type="molecule type" value="Genomic_DNA"/>
</dbReference>
<evidence type="ECO:0000256" key="1">
    <source>
        <dbReference type="ARBA" id="ARBA00010875"/>
    </source>
</evidence>
<evidence type="ECO:0000256" key="3">
    <source>
        <dbReference type="ARBA" id="ARBA00022552"/>
    </source>
</evidence>
<protein>
    <recommendedName>
        <fullName evidence="9">Endoribonuclease YbeY</fullName>
        <ecNumber evidence="9">3.1.-.-</ecNumber>
    </recommendedName>
</protein>
<evidence type="ECO:0000313" key="10">
    <source>
        <dbReference type="EMBL" id="RYU09382.1"/>
    </source>
</evidence>
<keyword evidence="2 9" id="KW-0690">Ribosome biogenesis</keyword>
<accession>A0A4Q5IU91</accession>
<dbReference type="NCBIfam" id="TIGR00043">
    <property type="entry name" value="rRNA maturation RNase YbeY"/>
    <property type="match status" value="1"/>
</dbReference>
<evidence type="ECO:0000256" key="6">
    <source>
        <dbReference type="ARBA" id="ARBA00022759"/>
    </source>
</evidence>
<evidence type="ECO:0000313" key="11">
    <source>
        <dbReference type="Proteomes" id="UP000291189"/>
    </source>
</evidence>
<feature type="binding site" evidence="9">
    <location>
        <position position="120"/>
    </location>
    <ligand>
        <name>Zn(2+)</name>
        <dbReference type="ChEBI" id="CHEBI:29105"/>
        <note>catalytic</note>
    </ligand>
</feature>
<dbReference type="Proteomes" id="UP000291189">
    <property type="component" value="Unassembled WGS sequence"/>
</dbReference>
<evidence type="ECO:0000256" key="2">
    <source>
        <dbReference type="ARBA" id="ARBA00022517"/>
    </source>
</evidence>
<dbReference type="PROSITE" id="PS01306">
    <property type="entry name" value="UPF0054"/>
    <property type="match status" value="1"/>
</dbReference>
<keyword evidence="3 9" id="KW-0698">rRNA processing</keyword>
<sequence length="161" mass="17897">MSIEILNESGADVDVKELSRLARFVIDRMRVHPQAELCIKLVDEDTIAELNEKWMEKEGPTDVLAFPMDELRPGLVNEEPEEGVLGDLVLCHSVAEKQAKAAGHATADEVDLLTTHGILHLLGYDHAEPEEHREMFGLQARLLAEWQGARRGEVLAGDEPV</sequence>
<dbReference type="AlphaFoldDB" id="A0A4Q5IU91"/>
<feature type="binding site" evidence="9">
    <location>
        <position position="126"/>
    </location>
    <ligand>
        <name>Zn(2+)</name>
        <dbReference type="ChEBI" id="CHEBI:29105"/>
        <note>catalytic</note>
    </ligand>
</feature>
<dbReference type="GO" id="GO:0004222">
    <property type="term" value="F:metalloendopeptidase activity"/>
    <property type="evidence" value="ECO:0007669"/>
    <property type="project" value="InterPro"/>
</dbReference>
<feature type="binding site" evidence="9">
    <location>
        <position position="116"/>
    </location>
    <ligand>
        <name>Zn(2+)</name>
        <dbReference type="ChEBI" id="CHEBI:29105"/>
        <note>catalytic</note>
    </ligand>
</feature>
<dbReference type="InterPro" id="IPR002036">
    <property type="entry name" value="YbeY"/>
</dbReference>
<dbReference type="HAMAP" id="MF_00009">
    <property type="entry name" value="Endoribonucl_YbeY"/>
    <property type="match status" value="1"/>
</dbReference>
<proteinExistence type="inferred from homology"/>
<evidence type="ECO:0000256" key="9">
    <source>
        <dbReference type="HAMAP-Rule" id="MF_00009"/>
    </source>
</evidence>
<dbReference type="OrthoDB" id="9807740at2"/>
<keyword evidence="5 9" id="KW-0479">Metal-binding</keyword>
<dbReference type="GO" id="GO:0008270">
    <property type="term" value="F:zinc ion binding"/>
    <property type="evidence" value="ECO:0007669"/>
    <property type="project" value="UniProtKB-UniRule"/>
</dbReference>
<keyword evidence="9" id="KW-0963">Cytoplasm</keyword>
<keyword evidence="7 9" id="KW-0378">Hydrolase</keyword>
<dbReference type="EC" id="3.1.-.-" evidence="9"/>
<organism evidence="10 11">
    <name type="scientific">Nocardioides iriomotensis</name>
    <dbReference type="NCBI Taxonomy" id="715784"/>
    <lineage>
        <taxon>Bacteria</taxon>
        <taxon>Bacillati</taxon>
        <taxon>Actinomycetota</taxon>
        <taxon>Actinomycetes</taxon>
        <taxon>Propionibacteriales</taxon>
        <taxon>Nocardioidaceae</taxon>
        <taxon>Nocardioides</taxon>
    </lineage>
</organism>
<keyword evidence="11" id="KW-1185">Reference proteome</keyword>
<dbReference type="GO" id="GO:0006364">
    <property type="term" value="P:rRNA processing"/>
    <property type="evidence" value="ECO:0007669"/>
    <property type="project" value="UniProtKB-UniRule"/>
</dbReference>
<keyword evidence="4 9" id="KW-0540">Nuclease</keyword>
<dbReference type="SUPFAM" id="SSF55486">
    <property type="entry name" value="Metalloproteases ('zincins'), catalytic domain"/>
    <property type="match status" value="1"/>
</dbReference>